<comment type="similarity">
    <text evidence="3">Belongs to the resistance-nodulation-cell division (RND) (TC 2.A.6) family.</text>
</comment>
<comment type="subcellular location">
    <subcellularLocation>
        <location evidence="1">Cell membrane</location>
        <topology evidence="1">Multi-pass membrane protein</topology>
    </subcellularLocation>
</comment>
<keyword evidence="7 9" id="KW-1133">Transmembrane helix</keyword>
<dbReference type="Pfam" id="PF00873">
    <property type="entry name" value="ACR_tran"/>
    <property type="match status" value="1"/>
</dbReference>
<evidence type="ECO:0000256" key="9">
    <source>
        <dbReference type="SAM" id="Phobius"/>
    </source>
</evidence>
<feature type="transmembrane region" description="Helical" evidence="9">
    <location>
        <begin position="917"/>
        <end position="936"/>
    </location>
</feature>
<dbReference type="Gene3D" id="3.30.2090.10">
    <property type="entry name" value="Multidrug efflux transporter AcrB TolC docking domain, DN and DC subdomains"/>
    <property type="match status" value="2"/>
</dbReference>
<dbReference type="GO" id="GO:0005886">
    <property type="term" value="C:plasma membrane"/>
    <property type="evidence" value="ECO:0007669"/>
    <property type="project" value="UniProtKB-SubCell"/>
</dbReference>
<dbReference type="PANTHER" id="PTHR32063:SF24">
    <property type="entry name" value="CATION EFFLUX SYSTEM (ACRB_ACRD_ACRF FAMILY)"/>
    <property type="match status" value="1"/>
</dbReference>
<comment type="similarity">
    <text evidence="2">Belongs to the outer membrane factor (OMF) (TC 1.B.17) family.</text>
</comment>
<evidence type="ECO:0000256" key="2">
    <source>
        <dbReference type="ARBA" id="ARBA00007613"/>
    </source>
</evidence>
<dbReference type="Gene3D" id="3.30.70.1440">
    <property type="entry name" value="Multidrug efflux transporter AcrB pore domain"/>
    <property type="match status" value="1"/>
</dbReference>
<evidence type="ECO:0000256" key="1">
    <source>
        <dbReference type="ARBA" id="ARBA00004651"/>
    </source>
</evidence>
<feature type="transmembrane region" description="Helical" evidence="9">
    <location>
        <begin position="486"/>
        <end position="509"/>
    </location>
</feature>
<dbReference type="InterPro" id="IPR027463">
    <property type="entry name" value="AcrB_DN_DC_subdom"/>
</dbReference>
<dbReference type="RefSeq" id="WP_097129053.1">
    <property type="nucleotide sequence ID" value="NZ_OCNH01000004.1"/>
</dbReference>
<evidence type="ECO:0000256" key="5">
    <source>
        <dbReference type="ARBA" id="ARBA00022475"/>
    </source>
</evidence>
<dbReference type="EMBL" id="OCNH01000004">
    <property type="protein sequence ID" value="SOD95190.1"/>
    <property type="molecule type" value="Genomic_DNA"/>
</dbReference>
<dbReference type="InterPro" id="IPR001036">
    <property type="entry name" value="Acrflvin-R"/>
</dbReference>
<feature type="transmembrane region" description="Helical" evidence="9">
    <location>
        <begin position="399"/>
        <end position="422"/>
    </location>
</feature>
<feature type="transmembrane region" description="Helical" evidence="9">
    <location>
        <begin position="350"/>
        <end position="366"/>
    </location>
</feature>
<reference evidence="11" key="1">
    <citation type="submission" date="2017-09" db="EMBL/GenBank/DDBJ databases">
        <authorList>
            <person name="Varghese N."/>
            <person name="Submissions S."/>
        </authorList>
    </citation>
    <scope>NUCLEOTIDE SEQUENCE [LARGE SCALE GENOMIC DNA]</scope>
    <source>
        <strain evidence="11">DSM 29961</strain>
    </source>
</reference>
<evidence type="ECO:0000256" key="4">
    <source>
        <dbReference type="ARBA" id="ARBA00022448"/>
    </source>
</evidence>
<dbReference type="GO" id="GO:0008324">
    <property type="term" value="F:monoatomic cation transmembrane transporter activity"/>
    <property type="evidence" value="ECO:0007669"/>
    <property type="project" value="InterPro"/>
</dbReference>
<dbReference type="SUPFAM" id="SSF82714">
    <property type="entry name" value="Multidrug efflux transporter AcrB TolC docking domain, DN and DC subdomains"/>
    <property type="match status" value="2"/>
</dbReference>
<dbReference type="OrthoDB" id="636130at2"/>
<evidence type="ECO:0000256" key="6">
    <source>
        <dbReference type="ARBA" id="ARBA00022692"/>
    </source>
</evidence>
<evidence type="ECO:0000256" key="7">
    <source>
        <dbReference type="ARBA" id="ARBA00022989"/>
    </source>
</evidence>
<evidence type="ECO:0000256" key="3">
    <source>
        <dbReference type="ARBA" id="ARBA00010942"/>
    </source>
</evidence>
<feature type="transmembrane region" description="Helical" evidence="9">
    <location>
        <begin position="942"/>
        <end position="964"/>
    </location>
</feature>
<sequence length="1484" mass="161528">MLDSIIRFSIRNKLIVGLFTFALVLWGGYSLTRLPIDALPDITNNQVQVITQSPALSAVDVERLISFPIEQTMATLPDLVEVRSISRFGLSVVTVVFTDAVDGNLARQQVFERLQQARSQIPANAGDPELAPVTTGLGEIYQYVIRAKPGFEKRYPAMELRSIQDWIVRRQLLGTKGVADVSSFGGYLKQYEVAVDPQRLKAAGVTINELFSALERNNQNAGGAYIDRRPNAYFIRSEGLISTLQDIGKIVVRRTDEGVPVLVRDVAQVGLGSAIRYGAMTRTGGSRNDEGEVVGAIVMMLKGANSSQVIGNVKQRIEQIKKSLPEGVDIHAFLDRTKLVNRAIGTVERNLIEGALIVVFVLVLMLGNWRAGLVVASVIPLSMLFAVILMNLFGVSGNLMSLGAIDFGLIVDGAVIIVEATLHHITLKKFRHHLTQDEMDAEVFESASRIRSSAAFGEIIILIVYLPILALVGIEGKMFRPMAQTVAFAIAGAFVLSLTYVPMVSALLLSKKPVREGTRTIADRIMVFFHRLYDPAIRCTLGHKGLVVGLSVALFAGSLFVFSRLGGEFIPQLDEGDFAVETRLMTGSSLGQTIDASLQAGKLLKENFPEVIEVIGKVGAGEIPTDPMPVEAIDLMIILKDRPEWTSADNREELAEKMQAKLQQIPGVSFGFLQPIQMRFSELMTGVKQDVAVKLYGEDLGVLADYAARIGRVATTVPGAEDLYVEQVSGLSQIVVKFDRDALARFGLSIEEANRCLQTAFAGTSAGVVYEGERRYDLVVRLQQQSRQRLEDVQNLLVTTDGPGHEGSGHERQAVPLSQIATISFQNSTNQIQRENAQRRITVAFNVRDRDVESVVRELQQKLESQVKLPAGYYLTYGGQFQNLQEAKDRLTIAVPVALMLIFLLLFFTFGSVRQSLLIFSAIPLSAIGGVLALALRGMPFSISAGVGFIALFGVAVLNGIVLIGEFNHLKAEGQTDLRTIILQGTATRLRPVMMTALVASLGFLPMALATTAGAEVQRPLATVVIGGLLSATLLTLLVLPCLYWWEQTLLGAKKSSVTPEAAPKLANWWLIAGIAFGVGSIAQAQPSANAPLSLEAALNQAVTNNGLSRVSSLNIALQQTARRTARDIGRTDVTWVGGQYNSRRWDNNFTISQPIPNGKLIRGLERLADAGIRGSELQGQVTQAELRTRVKGTYLELAYLTERLKLLQSQDSLLVGFRRATDVRLRTGEGTGLEVATADNLIGEVRNQIALTEADWQIALSGLQTLLNTTDQLTLPDGPLLRRSLPILSDSALVQNPTLALLRQQTAIAQGQIAVEQARLRPDYSIGYFNQSLIGVQTVDGPGGVPQDQFFGGSTRFQGVQVGVSIPLFQKAQRARIESARLGQQLSEASLSVNQRNLQGELSAAVGDVRKQQASLTYYEQTGLPVARRLAEGAEKAFRAGEANYLEYAQALTRAIQTRTGYLDTINQYNQAVVALEQLIGLP</sequence>
<feature type="transmembrane region" description="Helical" evidence="9">
    <location>
        <begin position="1066"/>
        <end position="1085"/>
    </location>
</feature>
<dbReference type="Proteomes" id="UP000219452">
    <property type="component" value="Unassembled WGS sequence"/>
</dbReference>
<dbReference type="Gene3D" id="1.20.1640.10">
    <property type="entry name" value="Multidrug efflux transporter AcrB transmembrane domain"/>
    <property type="match status" value="2"/>
</dbReference>
<keyword evidence="5" id="KW-1003">Cell membrane</keyword>
<dbReference type="InterPro" id="IPR004763">
    <property type="entry name" value="CusA-like"/>
</dbReference>
<dbReference type="Gene3D" id="3.30.70.1430">
    <property type="entry name" value="Multidrug efflux transporter AcrB pore domain"/>
    <property type="match status" value="2"/>
</dbReference>
<dbReference type="GO" id="GO:0015562">
    <property type="term" value="F:efflux transmembrane transporter activity"/>
    <property type="evidence" value="ECO:0007669"/>
    <property type="project" value="InterPro"/>
</dbReference>
<keyword evidence="6 9" id="KW-0812">Transmembrane</keyword>
<keyword evidence="8 9" id="KW-0472">Membrane</keyword>
<dbReference type="SUPFAM" id="SSF82693">
    <property type="entry name" value="Multidrug efflux transporter AcrB pore domain, PN1, PN2, PC1 and PC2 subdomains"/>
    <property type="match status" value="2"/>
</dbReference>
<dbReference type="SUPFAM" id="SSF82866">
    <property type="entry name" value="Multidrug efflux transporter AcrB transmembrane domain"/>
    <property type="match status" value="2"/>
</dbReference>
<proteinExistence type="inferred from homology"/>
<dbReference type="NCBIfam" id="TIGR00914">
    <property type="entry name" value="2A0601"/>
    <property type="match status" value="1"/>
</dbReference>
<accession>A0A286GI61</accession>
<gene>
    <name evidence="10" type="ORF">SAMN06269250_4773</name>
</gene>
<feature type="transmembrane region" description="Helical" evidence="9">
    <location>
        <begin position="1021"/>
        <end position="1046"/>
    </location>
</feature>
<organism evidence="10 11">
    <name type="scientific">Spirosoma fluviale</name>
    <dbReference type="NCBI Taxonomy" id="1597977"/>
    <lineage>
        <taxon>Bacteria</taxon>
        <taxon>Pseudomonadati</taxon>
        <taxon>Bacteroidota</taxon>
        <taxon>Cytophagia</taxon>
        <taxon>Cytophagales</taxon>
        <taxon>Cytophagaceae</taxon>
        <taxon>Spirosoma</taxon>
    </lineage>
</organism>
<feature type="transmembrane region" description="Helical" evidence="9">
    <location>
        <begin position="891"/>
        <end position="910"/>
    </location>
</feature>
<dbReference type="Gene3D" id="3.30.70.1320">
    <property type="entry name" value="Multidrug efflux transporter AcrB pore domain like"/>
    <property type="match status" value="1"/>
</dbReference>
<dbReference type="Pfam" id="PF02321">
    <property type="entry name" value="OEP"/>
    <property type="match status" value="1"/>
</dbReference>
<feature type="transmembrane region" description="Helical" evidence="9">
    <location>
        <begin position="546"/>
        <end position="565"/>
    </location>
</feature>
<feature type="transmembrane region" description="Helical" evidence="9">
    <location>
        <begin position="454"/>
        <end position="474"/>
    </location>
</feature>
<evidence type="ECO:0000256" key="8">
    <source>
        <dbReference type="ARBA" id="ARBA00023136"/>
    </source>
</evidence>
<name>A0A286GI61_9BACT</name>
<dbReference type="SUPFAM" id="SSF56954">
    <property type="entry name" value="Outer membrane efflux proteins (OEP)"/>
    <property type="match status" value="1"/>
</dbReference>
<evidence type="ECO:0000313" key="10">
    <source>
        <dbReference type="EMBL" id="SOD95190.1"/>
    </source>
</evidence>
<dbReference type="InterPro" id="IPR003423">
    <property type="entry name" value="OMP_efflux"/>
</dbReference>
<dbReference type="PRINTS" id="PR00702">
    <property type="entry name" value="ACRIFLAVINRP"/>
</dbReference>
<protein>
    <submittedName>
        <fullName evidence="10">Cobalt-zinc-cadmium resistance protein CzcA</fullName>
    </submittedName>
</protein>
<keyword evidence="4" id="KW-0813">Transport</keyword>
<dbReference type="GO" id="GO:0042910">
    <property type="term" value="F:xenobiotic transmembrane transporter activity"/>
    <property type="evidence" value="ECO:0007669"/>
    <property type="project" value="TreeGrafter"/>
</dbReference>
<feature type="transmembrane region" description="Helical" evidence="9">
    <location>
        <begin position="373"/>
        <end position="393"/>
    </location>
</feature>
<dbReference type="PANTHER" id="PTHR32063">
    <property type="match status" value="1"/>
</dbReference>
<feature type="transmembrane region" description="Helical" evidence="9">
    <location>
        <begin position="993"/>
        <end position="1015"/>
    </location>
</feature>
<keyword evidence="11" id="KW-1185">Reference proteome</keyword>
<dbReference type="Gene3D" id="1.20.1600.10">
    <property type="entry name" value="Outer membrane efflux proteins (OEP)"/>
    <property type="match status" value="1"/>
</dbReference>
<evidence type="ECO:0000313" key="11">
    <source>
        <dbReference type="Proteomes" id="UP000219452"/>
    </source>
</evidence>